<evidence type="ECO:0000256" key="11">
    <source>
        <dbReference type="PIRSR" id="PIRSR001529-1"/>
    </source>
</evidence>
<dbReference type="InterPro" id="IPR042103">
    <property type="entry name" value="SerRS_1_N_sf"/>
</dbReference>
<dbReference type="InterPro" id="IPR033729">
    <property type="entry name" value="SerRS_core"/>
</dbReference>
<dbReference type="GO" id="GO:0004828">
    <property type="term" value="F:serine-tRNA ligase activity"/>
    <property type="evidence" value="ECO:0007669"/>
    <property type="project" value="UniProtKB-EC"/>
</dbReference>
<feature type="binding site" evidence="11">
    <location>
        <position position="240"/>
    </location>
    <ligand>
        <name>L-serine</name>
        <dbReference type="ChEBI" id="CHEBI:33384"/>
    </ligand>
</feature>
<dbReference type="FunFam" id="1.10.287.40:FF:000002">
    <property type="entry name" value="Serine--tRNA ligase, cytoplasmic"/>
    <property type="match status" value="1"/>
</dbReference>
<proteinExistence type="inferred from homology"/>
<feature type="binding site" evidence="12">
    <location>
        <begin position="287"/>
        <end position="290"/>
    </location>
    <ligand>
        <name>ATP</name>
        <dbReference type="ChEBI" id="CHEBI:30616"/>
    </ligand>
</feature>
<dbReference type="Ensembl" id="ENSDLAT00005081382.1">
    <property type="protein sequence ID" value="ENSDLAP00005083044.1"/>
    <property type="gene ID" value="ENSDLAG00005011775.2"/>
</dbReference>
<dbReference type="GO" id="GO:0005524">
    <property type="term" value="F:ATP binding"/>
    <property type="evidence" value="ECO:0007669"/>
    <property type="project" value="UniProtKB-KW"/>
</dbReference>
<dbReference type="PRINTS" id="PR00981">
    <property type="entry name" value="TRNASYNTHSER"/>
</dbReference>
<dbReference type="Gene3D" id="3.30.930.10">
    <property type="entry name" value="Bira Bifunctional Protein, Domain 2"/>
    <property type="match status" value="2"/>
</dbReference>
<dbReference type="GeneTree" id="ENSGT00940000153792"/>
<dbReference type="InterPro" id="IPR002314">
    <property type="entry name" value="aa-tRNA-synt_IIb"/>
</dbReference>
<evidence type="ECO:0000256" key="13">
    <source>
        <dbReference type="SAM" id="MobiDB-lite"/>
    </source>
</evidence>
<gene>
    <name evidence="15" type="primary">sars1</name>
</gene>
<protein>
    <recommendedName>
        <fullName evidence="2">serine--tRNA ligase</fullName>
        <ecNumber evidence="2">6.1.1.11</ecNumber>
    </recommendedName>
    <alternativeName>
        <fullName evidence="8">Seryl-tRNA synthetase</fullName>
    </alternativeName>
</protein>
<feature type="binding site" evidence="12">
    <location>
        <begin position="271"/>
        <end position="273"/>
    </location>
    <ligand>
        <name>ATP</name>
        <dbReference type="ChEBI" id="CHEBI:30616"/>
    </ligand>
</feature>
<evidence type="ECO:0000256" key="6">
    <source>
        <dbReference type="ARBA" id="ARBA00022917"/>
    </source>
</evidence>
<reference evidence="15" key="1">
    <citation type="submission" date="2025-08" db="UniProtKB">
        <authorList>
            <consortium name="Ensembl"/>
        </authorList>
    </citation>
    <scope>IDENTIFICATION</scope>
</reference>
<reference evidence="15" key="2">
    <citation type="submission" date="2025-09" db="UniProtKB">
        <authorList>
            <consortium name="Ensembl"/>
        </authorList>
    </citation>
    <scope>IDENTIFICATION</scope>
</reference>
<keyword evidence="6" id="KW-0648">Protein biosynthesis</keyword>
<feature type="binding site" evidence="12">
    <location>
        <begin position="360"/>
        <end position="363"/>
    </location>
    <ligand>
        <name>ATP</name>
        <dbReference type="ChEBI" id="CHEBI:30616"/>
    </ligand>
</feature>
<accession>A0A8P4KQN9</accession>
<dbReference type="SUPFAM" id="SSF46589">
    <property type="entry name" value="tRNA-binding arm"/>
    <property type="match status" value="1"/>
</dbReference>
<keyword evidence="5 12" id="KW-0067">ATP-binding</keyword>
<dbReference type="PIRSF" id="PIRSF001529">
    <property type="entry name" value="Ser-tRNA-synth_IIa"/>
    <property type="match status" value="1"/>
</dbReference>
<dbReference type="InterPro" id="IPR002317">
    <property type="entry name" value="Ser-tRNA-ligase_type_1"/>
</dbReference>
<dbReference type="SUPFAM" id="SSF55681">
    <property type="entry name" value="Class II aaRS and biotin synthetases"/>
    <property type="match status" value="1"/>
</dbReference>
<evidence type="ECO:0000256" key="9">
    <source>
        <dbReference type="ARBA" id="ARBA00047929"/>
    </source>
</evidence>
<dbReference type="Pfam" id="PF00587">
    <property type="entry name" value="tRNA-synt_2b"/>
    <property type="match status" value="1"/>
</dbReference>
<evidence type="ECO:0000256" key="8">
    <source>
        <dbReference type="ARBA" id="ARBA00031113"/>
    </source>
</evidence>
<evidence type="ECO:0000256" key="5">
    <source>
        <dbReference type="ARBA" id="ARBA00022840"/>
    </source>
</evidence>
<keyword evidence="7" id="KW-0030">Aminoacyl-tRNA synthetase</keyword>
<dbReference type="InterPro" id="IPR006195">
    <property type="entry name" value="aa-tRNA-synth_II"/>
</dbReference>
<evidence type="ECO:0000256" key="1">
    <source>
        <dbReference type="ARBA" id="ARBA00010728"/>
    </source>
</evidence>
<dbReference type="InterPro" id="IPR010978">
    <property type="entry name" value="tRNA-bd_arm"/>
</dbReference>
<comment type="catalytic activity">
    <reaction evidence="9">
        <text>tRNA(Sec) + L-serine + ATP = L-seryl-tRNA(Sec) + AMP + diphosphate + H(+)</text>
        <dbReference type="Rhea" id="RHEA:42580"/>
        <dbReference type="Rhea" id="RHEA-COMP:9742"/>
        <dbReference type="Rhea" id="RHEA-COMP:10128"/>
        <dbReference type="ChEBI" id="CHEBI:15378"/>
        <dbReference type="ChEBI" id="CHEBI:30616"/>
        <dbReference type="ChEBI" id="CHEBI:33019"/>
        <dbReference type="ChEBI" id="CHEBI:33384"/>
        <dbReference type="ChEBI" id="CHEBI:78442"/>
        <dbReference type="ChEBI" id="CHEBI:78533"/>
        <dbReference type="ChEBI" id="CHEBI:456215"/>
        <dbReference type="EC" id="6.1.1.11"/>
    </reaction>
</comment>
<comment type="similarity">
    <text evidence="1">Belongs to the class-II aminoacyl-tRNA synthetase family. Type-1 seryl-tRNA synthetase subfamily.</text>
</comment>
<dbReference type="CDD" id="cd00770">
    <property type="entry name" value="SerRS_core"/>
    <property type="match status" value="1"/>
</dbReference>
<organism evidence="15 16">
    <name type="scientific">Dicentrarchus labrax</name>
    <name type="common">European seabass</name>
    <name type="synonym">Morone labrax</name>
    <dbReference type="NCBI Taxonomy" id="13489"/>
    <lineage>
        <taxon>Eukaryota</taxon>
        <taxon>Metazoa</taxon>
        <taxon>Chordata</taxon>
        <taxon>Craniata</taxon>
        <taxon>Vertebrata</taxon>
        <taxon>Euteleostomi</taxon>
        <taxon>Actinopterygii</taxon>
        <taxon>Neopterygii</taxon>
        <taxon>Teleostei</taxon>
        <taxon>Neoteleostei</taxon>
        <taxon>Acanthomorphata</taxon>
        <taxon>Eupercaria</taxon>
        <taxon>Moronidae</taxon>
        <taxon>Dicentrarchus</taxon>
    </lineage>
</organism>
<feature type="compositionally biased region" description="Polar residues" evidence="13">
    <location>
        <begin position="472"/>
        <end position="485"/>
    </location>
</feature>
<evidence type="ECO:0000256" key="2">
    <source>
        <dbReference type="ARBA" id="ARBA00012840"/>
    </source>
</evidence>
<keyword evidence="4" id="KW-0547">Nucleotide-binding</keyword>
<dbReference type="Gene3D" id="1.10.287.40">
    <property type="entry name" value="Serine-tRNA synthetase, tRNA binding domain"/>
    <property type="match status" value="1"/>
</dbReference>
<evidence type="ECO:0000313" key="15">
    <source>
        <dbReference type="Ensembl" id="ENSDLAP00005083044.1"/>
    </source>
</evidence>
<dbReference type="PANTHER" id="PTHR11778">
    <property type="entry name" value="SERYL-TRNA SYNTHETASE"/>
    <property type="match status" value="1"/>
</dbReference>
<evidence type="ECO:0000259" key="14">
    <source>
        <dbReference type="PROSITE" id="PS50862"/>
    </source>
</evidence>
<feature type="site" description="Important for serine binding" evidence="11">
    <location>
        <position position="398"/>
    </location>
</feature>
<dbReference type="GO" id="GO:0006434">
    <property type="term" value="P:seryl-tRNA aminoacylation"/>
    <property type="evidence" value="ECO:0007669"/>
    <property type="project" value="InterPro"/>
</dbReference>
<evidence type="ECO:0000256" key="12">
    <source>
        <dbReference type="PIRSR" id="PIRSR001529-2"/>
    </source>
</evidence>
<dbReference type="EC" id="6.1.1.11" evidence="2"/>
<feature type="binding site" evidence="11">
    <location>
        <position position="294"/>
    </location>
    <ligand>
        <name>L-serine</name>
        <dbReference type="ChEBI" id="CHEBI:33384"/>
    </ligand>
</feature>
<evidence type="ECO:0000313" key="16">
    <source>
        <dbReference type="Proteomes" id="UP000694389"/>
    </source>
</evidence>
<keyword evidence="16" id="KW-1185">Reference proteome</keyword>
<comment type="catalytic activity">
    <reaction evidence="10">
        <text>tRNA(Ser) + L-serine + ATP = L-seryl-tRNA(Ser) + AMP + diphosphate + H(+)</text>
        <dbReference type="Rhea" id="RHEA:12292"/>
        <dbReference type="Rhea" id="RHEA-COMP:9669"/>
        <dbReference type="Rhea" id="RHEA-COMP:9703"/>
        <dbReference type="ChEBI" id="CHEBI:15378"/>
        <dbReference type="ChEBI" id="CHEBI:30616"/>
        <dbReference type="ChEBI" id="CHEBI:33019"/>
        <dbReference type="ChEBI" id="CHEBI:33384"/>
        <dbReference type="ChEBI" id="CHEBI:78442"/>
        <dbReference type="ChEBI" id="CHEBI:78533"/>
        <dbReference type="ChEBI" id="CHEBI:456215"/>
        <dbReference type="EC" id="6.1.1.11"/>
    </reaction>
</comment>
<dbReference type="InterPro" id="IPR015866">
    <property type="entry name" value="Ser-tRNA-synth_1_N"/>
</dbReference>
<feature type="binding site" evidence="11">
    <location>
        <position position="271"/>
    </location>
    <ligand>
        <name>L-serine</name>
        <dbReference type="ChEBI" id="CHEBI:33384"/>
    </ligand>
</feature>
<evidence type="ECO:0000256" key="7">
    <source>
        <dbReference type="ARBA" id="ARBA00023146"/>
    </source>
</evidence>
<evidence type="ECO:0000256" key="10">
    <source>
        <dbReference type="ARBA" id="ARBA00048823"/>
    </source>
</evidence>
<evidence type="ECO:0000256" key="3">
    <source>
        <dbReference type="ARBA" id="ARBA00022598"/>
    </source>
</evidence>
<feature type="binding site" evidence="11">
    <location>
        <position position="396"/>
    </location>
    <ligand>
        <name>L-serine</name>
        <dbReference type="ChEBI" id="CHEBI:33384"/>
    </ligand>
</feature>
<feature type="region of interest" description="Disordered" evidence="13">
    <location>
        <begin position="447"/>
        <end position="485"/>
    </location>
</feature>
<keyword evidence="3" id="KW-0436">Ligase</keyword>
<name>A0A8P4KQN9_DICLA</name>
<dbReference type="Proteomes" id="UP000694389">
    <property type="component" value="Unassembled WGS sequence"/>
</dbReference>
<evidence type="ECO:0000256" key="4">
    <source>
        <dbReference type="ARBA" id="ARBA00022741"/>
    </source>
</evidence>
<sequence>MVLDLDLFRTDKGGDPEIIRETQRKRFKDVTLVDKLVAADTEWRKCRFTADNLNKAKNLCSKSIGEKMKKKEPVGEDESVPEEVQNLESLSAETLSALTVSQIKKVRLLVDEAVEKTDSERIKLEAERFEYLREIGNLLHPSVPISNDEDADNKVERTWGDCTVQKKYSHVDLVVMIDGFDGERGAVVAGSRGYFLKLFLYFPLLFAQLSQFDEELYKVIGKSSEKSDDSSIDEKYLIATSEQPIAAFLRDEWLKPEDLPVRYAGFSTCFRQEVGSHGRDTRGIFRVHQFEKIEQFVYASPHEGKSWEMFDEMIGTAEEFYQLLGIPYRIVNIVSGALNHAASKKLDLEAWFPGSGAFRELVSCSNCTDYQARRLRIRYGQTKKMMDKAEFVHMLNATMCATTRVMCAILENYQTEEGIVIPEKLRDFMPPGLTEIIKFVKPAPIDQEMSKKAKKQQGAGGKKKKQEGGDQNLPNAMETMSVNDS</sequence>
<dbReference type="NCBIfam" id="TIGR00414">
    <property type="entry name" value="serS"/>
    <property type="match status" value="1"/>
</dbReference>
<dbReference type="PROSITE" id="PS50862">
    <property type="entry name" value="AA_TRNA_LIGASE_II"/>
    <property type="match status" value="1"/>
</dbReference>
<dbReference type="InterPro" id="IPR045864">
    <property type="entry name" value="aa-tRNA-synth_II/BPL/LPL"/>
</dbReference>
<dbReference type="AlphaFoldDB" id="A0A8P4KQN9"/>
<dbReference type="Pfam" id="PF02403">
    <property type="entry name" value="Seryl_tRNA_N"/>
    <property type="match status" value="1"/>
</dbReference>
<feature type="domain" description="Aminoacyl-transfer RNA synthetases class-II family profile" evidence="14">
    <location>
        <begin position="192"/>
        <end position="422"/>
    </location>
</feature>